<dbReference type="GO" id="GO:0008745">
    <property type="term" value="F:N-acetylmuramoyl-L-alanine amidase activity"/>
    <property type="evidence" value="ECO:0007669"/>
    <property type="project" value="UniProtKB-EC"/>
</dbReference>
<evidence type="ECO:0000256" key="1">
    <source>
        <dbReference type="ARBA" id="ARBA00001561"/>
    </source>
</evidence>
<evidence type="ECO:0000256" key="3">
    <source>
        <dbReference type="ARBA" id="ARBA00022801"/>
    </source>
</evidence>
<evidence type="ECO:0000313" key="6">
    <source>
        <dbReference type="EMBL" id="MBB5353913.1"/>
    </source>
</evidence>
<evidence type="ECO:0000256" key="2">
    <source>
        <dbReference type="ARBA" id="ARBA00011901"/>
    </source>
</evidence>
<dbReference type="EMBL" id="JACHFD010000043">
    <property type="protein sequence ID" value="MBB5353913.1"/>
    <property type="molecule type" value="Genomic_DNA"/>
</dbReference>
<dbReference type="AlphaFoldDB" id="A0A840V864"/>
<feature type="region of interest" description="Disordered" evidence="4">
    <location>
        <begin position="129"/>
        <end position="150"/>
    </location>
</feature>
<gene>
    <name evidence="6" type="ORF">HNR46_004178</name>
</gene>
<keyword evidence="3" id="KW-0378">Hydrolase</keyword>
<comment type="catalytic activity">
    <reaction evidence="1">
        <text>Hydrolyzes the link between N-acetylmuramoyl residues and L-amino acid residues in certain cell-wall glycopeptides.</text>
        <dbReference type="EC" id="3.5.1.28"/>
    </reaction>
</comment>
<evidence type="ECO:0000259" key="5">
    <source>
        <dbReference type="Pfam" id="PF01520"/>
    </source>
</evidence>
<dbReference type="Proteomes" id="UP000557717">
    <property type="component" value="Unassembled WGS sequence"/>
</dbReference>
<dbReference type="PANTHER" id="PTHR30404:SF0">
    <property type="entry name" value="N-ACETYLMURAMOYL-L-ALANINE AMIDASE AMIC"/>
    <property type="match status" value="1"/>
</dbReference>
<sequence>MTVPNGGNGEEVNYLRYWGANATRKVWVLLNRRLTEDLEVPFLKIGTKASTLDYQNEGTWLEVKIDEATKVTLGDPEVVKLTVRAGENVSETGVVLDPLEANEGTFENERRYDVDLLPVEVVELSPKVKDEDGNDIDGSEKPNTGKPLTPFVEVDPFANRIAHRELKVKIGEALKGKKVTWTLEALPGATPATIRGEWDDSPIHKDRFEASTAYGANGFRKVSQASGETTIGADGHTAIRVNIPPIGFNQVRIKIQIEGMSNPVDLIDMEVPGVVVIDPGHGDHDSGAVGRTDNTVLEKDLALAYSLSLRQKAIDKFAAEKHGLMIVMTRKSTTEYLDNTLRAELARDKGADIFLSIHFNSAASITARGTEYVSLSAGLQVNAAEDDQLGATVQGTTLAAVTASDAGARHRDPKYGSYFALKDTSYGNTAEYHPIRGVIVEVEFLSHETALETVKLSNATGAVIQAKFAADVSTDIYNNILNQP</sequence>
<keyword evidence="7" id="KW-1185">Reference proteome</keyword>
<dbReference type="SUPFAM" id="SSF53187">
    <property type="entry name" value="Zn-dependent exopeptidases"/>
    <property type="match status" value="1"/>
</dbReference>
<dbReference type="RefSeq" id="WP_184022408.1">
    <property type="nucleotide sequence ID" value="NZ_JACHFD010000043.1"/>
</dbReference>
<name>A0A840V864_9BACT</name>
<comment type="caution">
    <text evidence="6">The sequence shown here is derived from an EMBL/GenBank/DDBJ whole genome shotgun (WGS) entry which is preliminary data.</text>
</comment>
<dbReference type="GO" id="GO:0009253">
    <property type="term" value="P:peptidoglycan catabolic process"/>
    <property type="evidence" value="ECO:0007669"/>
    <property type="project" value="InterPro"/>
</dbReference>
<dbReference type="EC" id="3.5.1.28" evidence="2"/>
<organism evidence="6 7">
    <name type="scientific">Haloferula luteola</name>
    <dbReference type="NCBI Taxonomy" id="595692"/>
    <lineage>
        <taxon>Bacteria</taxon>
        <taxon>Pseudomonadati</taxon>
        <taxon>Verrucomicrobiota</taxon>
        <taxon>Verrucomicrobiia</taxon>
        <taxon>Verrucomicrobiales</taxon>
        <taxon>Verrucomicrobiaceae</taxon>
        <taxon>Haloferula</taxon>
    </lineage>
</organism>
<evidence type="ECO:0000256" key="4">
    <source>
        <dbReference type="SAM" id="MobiDB-lite"/>
    </source>
</evidence>
<accession>A0A840V864</accession>
<dbReference type="PANTHER" id="PTHR30404">
    <property type="entry name" value="N-ACETYLMURAMOYL-L-ALANINE AMIDASE"/>
    <property type="match status" value="1"/>
</dbReference>
<dbReference type="CDD" id="cd02696">
    <property type="entry name" value="MurNAc-LAA"/>
    <property type="match status" value="1"/>
</dbReference>
<reference evidence="6 7" key="1">
    <citation type="submission" date="2020-08" db="EMBL/GenBank/DDBJ databases">
        <title>Genomic Encyclopedia of Type Strains, Phase IV (KMG-IV): sequencing the most valuable type-strain genomes for metagenomic binning, comparative biology and taxonomic classification.</title>
        <authorList>
            <person name="Goeker M."/>
        </authorList>
    </citation>
    <scope>NUCLEOTIDE SEQUENCE [LARGE SCALE GENOMIC DNA]</scope>
    <source>
        <strain evidence="6 7">YC6886</strain>
    </source>
</reference>
<proteinExistence type="predicted"/>
<dbReference type="Pfam" id="PF01520">
    <property type="entry name" value="Amidase_3"/>
    <property type="match status" value="1"/>
</dbReference>
<dbReference type="InterPro" id="IPR050695">
    <property type="entry name" value="N-acetylmuramoyl_amidase_3"/>
</dbReference>
<dbReference type="GO" id="GO:0030288">
    <property type="term" value="C:outer membrane-bounded periplasmic space"/>
    <property type="evidence" value="ECO:0007669"/>
    <property type="project" value="TreeGrafter"/>
</dbReference>
<feature type="domain" description="MurNAc-LAA" evidence="5">
    <location>
        <begin position="275"/>
        <end position="461"/>
    </location>
</feature>
<dbReference type="Gene3D" id="3.40.630.40">
    <property type="entry name" value="Zn-dependent exopeptidases"/>
    <property type="match status" value="1"/>
</dbReference>
<protein>
    <recommendedName>
        <fullName evidence="2">N-acetylmuramoyl-L-alanine amidase</fullName>
        <ecNumber evidence="2">3.5.1.28</ecNumber>
    </recommendedName>
</protein>
<dbReference type="InterPro" id="IPR002508">
    <property type="entry name" value="MurNAc-LAA_cat"/>
</dbReference>
<evidence type="ECO:0000313" key="7">
    <source>
        <dbReference type="Proteomes" id="UP000557717"/>
    </source>
</evidence>